<dbReference type="EMBL" id="DF973573">
    <property type="protein sequence ID" value="GAU35023.1"/>
    <property type="molecule type" value="Genomic_DNA"/>
</dbReference>
<evidence type="ECO:0000313" key="2">
    <source>
        <dbReference type="Proteomes" id="UP000242715"/>
    </source>
</evidence>
<evidence type="ECO:0000313" key="1">
    <source>
        <dbReference type="EMBL" id="GAU35023.1"/>
    </source>
</evidence>
<name>A0A2Z6MYQ2_TRISU</name>
<accession>A0A2Z6MYQ2</accession>
<dbReference type="AlphaFoldDB" id="A0A2Z6MYQ2"/>
<proteinExistence type="predicted"/>
<gene>
    <name evidence="1" type="ORF">TSUD_103460</name>
</gene>
<protein>
    <submittedName>
        <fullName evidence="1">Uncharacterized protein</fullName>
    </submittedName>
</protein>
<keyword evidence="2" id="KW-1185">Reference proteome</keyword>
<organism evidence="1 2">
    <name type="scientific">Trifolium subterraneum</name>
    <name type="common">Subterranean clover</name>
    <dbReference type="NCBI Taxonomy" id="3900"/>
    <lineage>
        <taxon>Eukaryota</taxon>
        <taxon>Viridiplantae</taxon>
        <taxon>Streptophyta</taxon>
        <taxon>Embryophyta</taxon>
        <taxon>Tracheophyta</taxon>
        <taxon>Spermatophyta</taxon>
        <taxon>Magnoliopsida</taxon>
        <taxon>eudicotyledons</taxon>
        <taxon>Gunneridae</taxon>
        <taxon>Pentapetalae</taxon>
        <taxon>rosids</taxon>
        <taxon>fabids</taxon>
        <taxon>Fabales</taxon>
        <taxon>Fabaceae</taxon>
        <taxon>Papilionoideae</taxon>
        <taxon>50 kb inversion clade</taxon>
        <taxon>NPAAA clade</taxon>
        <taxon>Hologalegina</taxon>
        <taxon>IRL clade</taxon>
        <taxon>Trifolieae</taxon>
        <taxon>Trifolium</taxon>
    </lineage>
</organism>
<sequence>MEYYDCEQEQWVPGAPPKAPLTAQQYIANVIGGGGTPLINVLEKLLIKHYSSANVGECDNDICTK</sequence>
<reference evidence="2" key="1">
    <citation type="journal article" date="2017" name="Front. Plant Sci.">
        <title>Climate Clever Clovers: New Paradigm to Reduce the Environmental Footprint of Ruminants by Breeding Low Methanogenic Forages Utilizing Haplotype Variation.</title>
        <authorList>
            <person name="Kaur P."/>
            <person name="Appels R."/>
            <person name="Bayer P.E."/>
            <person name="Keeble-Gagnere G."/>
            <person name="Wang J."/>
            <person name="Hirakawa H."/>
            <person name="Shirasawa K."/>
            <person name="Vercoe P."/>
            <person name="Stefanova K."/>
            <person name="Durmic Z."/>
            <person name="Nichols P."/>
            <person name="Revell C."/>
            <person name="Isobe S.N."/>
            <person name="Edwards D."/>
            <person name="Erskine W."/>
        </authorList>
    </citation>
    <scope>NUCLEOTIDE SEQUENCE [LARGE SCALE GENOMIC DNA]</scope>
    <source>
        <strain evidence="2">cv. Daliak</strain>
    </source>
</reference>
<dbReference type="OrthoDB" id="10412252at2759"/>
<dbReference type="Proteomes" id="UP000242715">
    <property type="component" value="Unassembled WGS sequence"/>
</dbReference>